<dbReference type="InterPro" id="IPR036953">
    <property type="entry name" value="GreA/GreB_C_sf"/>
</dbReference>
<keyword evidence="2" id="KW-0251">Elongation factor</keyword>
<evidence type="ECO:0000259" key="1">
    <source>
        <dbReference type="Pfam" id="PF01272"/>
    </source>
</evidence>
<dbReference type="GO" id="GO:0003746">
    <property type="term" value="F:translation elongation factor activity"/>
    <property type="evidence" value="ECO:0007669"/>
    <property type="project" value="UniProtKB-KW"/>
</dbReference>
<dbReference type="InterPro" id="IPR001437">
    <property type="entry name" value="Tscrpt_elong_fac_GreA/B_C"/>
</dbReference>
<evidence type="ECO:0000313" key="2">
    <source>
        <dbReference type="EMBL" id="MBS4183555.1"/>
    </source>
</evidence>
<proteinExistence type="predicted"/>
<dbReference type="Pfam" id="PF01272">
    <property type="entry name" value="GreA_GreB"/>
    <property type="match status" value="1"/>
</dbReference>
<dbReference type="SUPFAM" id="SSF54534">
    <property type="entry name" value="FKBP-like"/>
    <property type="match status" value="1"/>
</dbReference>
<dbReference type="GO" id="GO:0032784">
    <property type="term" value="P:regulation of DNA-templated transcription elongation"/>
    <property type="evidence" value="ECO:0007669"/>
    <property type="project" value="InterPro"/>
</dbReference>
<keyword evidence="2" id="KW-0648">Protein biosynthesis</keyword>
<accession>A0A942SZW1</accession>
<feature type="domain" description="Transcription elongation factor GreA/GreB C-terminal" evidence="1">
    <location>
        <begin position="56"/>
        <end position="134"/>
    </location>
</feature>
<dbReference type="EMBL" id="JAGYPE010000003">
    <property type="protein sequence ID" value="MBS4183555.1"/>
    <property type="molecule type" value="Genomic_DNA"/>
</dbReference>
<dbReference type="GO" id="GO:0003677">
    <property type="term" value="F:DNA binding"/>
    <property type="evidence" value="ECO:0007669"/>
    <property type="project" value="InterPro"/>
</dbReference>
<name>A0A942SZW1_9BACI</name>
<sequence>MSTTETTWVPPSVLARMTEELATLAAEPSPDAETLDRVRMLRETLRRADASEKPDDGVVEPGMLVTVVFADDTHATTFLLGSRDLIGMEPTIGVDVYSPASPLGRALTGAVVGETVRYRAPSGRDVSVRITRAEPFTG</sequence>
<protein>
    <submittedName>
        <fullName evidence="2">GreA/GreB family elongation factor</fullName>
    </submittedName>
</protein>
<dbReference type="AlphaFoldDB" id="A0A942SZW1"/>
<gene>
    <name evidence="2" type="ORF">KHB02_19365</name>
</gene>
<organism evidence="2">
    <name type="scientific">Neobacillus citreus</name>
    <dbReference type="NCBI Taxonomy" id="2833578"/>
    <lineage>
        <taxon>Bacteria</taxon>
        <taxon>Bacillati</taxon>
        <taxon>Bacillota</taxon>
        <taxon>Bacilli</taxon>
        <taxon>Bacillales</taxon>
        <taxon>Bacillaceae</taxon>
        <taxon>Neobacillus</taxon>
    </lineage>
</organism>
<comment type="caution">
    <text evidence="2">The sequence shown here is derived from an EMBL/GenBank/DDBJ whole genome shotgun (WGS) entry which is preliminary data.</text>
</comment>
<dbReference type="Gene3D" id="3.10.50.30">
    <property type="entry name" value="Transcription elongation factor, GreA/GreB, C-terminal domain"/>
    <property type="match status" value="1"/>
</dbReference>
<reference evidence="2" key="1">
    <citation type="submission" date="2021-05" db="EMBL/GenBank/DDBJ databases">
        <title>Novel Bacillus species.</title>
        <authorList>
            <person name="Liu G."/>
        </authorList>
    </citation>
    <scope>NUCLEOTIDE SEQUENCE</scope>
    <source>
        <strain evidence="2">FJAT-50051</strain>
    </source>
</reference>